<organism evidence="1">
    <name type="scientific">Culex pipiens</name>
    <name type="common">House mosquito</name>
    <dbReference type="NCBI Taxonomy" id="7175"/>
    <lineage>
        <taxon>Eukaryota</taxon>
        <taxon>Metazoa</taxon>
        <taxon>Ecdysozoa</taxon>
        <taxon>Arthropoda</taxon>
        <taxon>Hexapoda</taxon>
        <taxon>Insecta</taxon>
        <taxon>Pterygota</taxon>
        <taxon>Neoptera</taxon>
        <taxon>Endopterygota</taxon>
        <taxon>Diptera</taxon>
        <taxon>Nematocera</taxon>
        <taxon>Culicoidea</taxon>
        <taxon>Culicidae</taxon>
        <taxon>Culicinae</taxon>
        <taxon>Culicini</taxon>
        <taxon>Culex</taxon>
        <taxon>Culex</taxon>
    </lineage>
</organism>
<reference evidence="1" key="1">
    <citation type="submission" date="2021-05" db="EMBL/GenBank/DDBJ databases">
        <authorList>
            <person name="Alioto T."/>
            <person name="Alioto T."/>
            <person name="Gomez Garrido J."/>
        </authorList>
    </citation>
    <scope>NUCLEOTIDE SEQUENCE</scope>
</reference>
<protein>
    <submittedName>
        <fullName evidence="1">(northern house mosquito) hypothetical protein</fullName>
    </submittedName>
</protein>
<sequence>MRLDCDSVRGFCGHHKHTTTHQGTQFQRKKDHFWLVFYFSCVVRLPGGWGVGFGEAIPVGHSDVGRVRLLRSTRHSLGDFITKRIVIYQKVFAKNIQIGR</sequence>
<evidence type="ECO:0000313" key="1">
    <source>
        <dbReference type="EMBL" id="CAG6584321.1"/>
    </source>
</evidence>
<proteinExistence type="predicted"/>
<dbReference type="AlphaFoldDB" id="A0A8D8K749"/>
<dbReference type="EMBL" id="HBUE01313190">
    <property type="protein sequence ID" value="CAG6584321.1"/>
    <property type="molecule type" value="Transcribed_RNA"/>
</dbReference>
<name>A0A8D8K749_CULPI</name>
<dbReference type="EMBL" id="HBUE01206885">
    <property type="protein sequence ID" value="CAG6532449.1"/>
    <property type="molecule type" value="Transcribed_RNA"/>
</dbReference>
<accession>A0A8D8K749</accession>